<sequence length="266" mass="29575">MIKVAAVQLQAIPGERDKNIKNCIEMVEESAKQGAELIVLPELWVSGYYLSKEQFESLQEVPAGETVTLFQKLAKELKVILIVPFVEGENGNLYISLAVIESTGEVIATYRKSFLWGREKDIFTPGEKVYNAIETSKGKIGVLICADIEFPEPSRILALQGAELIIVPSVWSYGAETRWDIQLPARALDNTVYILGVNTVNEGSCGKSKLVAPNGEVLCEASRTEQSILIHDVDFSIISEVRNEVPYLEDLDKKLWPNESLFALEK</sequence>
<evidence type="ECO:0000259" key="2">
    <source>
        <dbReference type="PROSITE" id="PS50263"/>
    </source>
</evidence>
<evidence type="ECO:0000256" key="1">
    <source>
        <dbReference type="ARBA" id="ARBA00010613"/>
    </source>
</evidence>
<dbReference type="EMBL" id="FTMX01000004">
    <property type="protein sequence ID" value="SIR53222.1"/>
    <property type="molecule type" value="Genomic_DNA"/>
</dbReference>
<evidence type="ECO:0000313" key="4">
    <source>
        <dbReference type="Proteomes" id="UP000185829"/>
    </source>
</evidence>
<comment type="similarity">
    <text evidence="1">Belongs to the carbon-nitrogen hydrolase superfamily. NIT1/NIT2 family.</text>
</comment>
<dbReference type="AlphaFoldDB" id="A0A9X8WL30"/>
<name>A0A9X8WL30_9BACI</name>
<dbReference type="PANTHER" id="PTHR23088:SF27">
    <property type="entry name" value="DEAMINATED GLUTATHIONE AMIDASE"/>
    <property type="match status" value="1"/>
</dbReference>
<dbReference type="PANTHER" id="PTHR23088">
    <property type="entry name" value="NITRILASE-RELATED"/>
    <property type="match status" value="1"/>
</dbReference>
<reference evidence="3 4" key="1">
    <citation type="submission" date="2017-01" db="EMBL/GenBank/DDBJ databases">
        <authorList>
            <person name="Varghese N."/>
            <person name="Submissions S."/>
        </authorList>
    </citation>
    <scope>NUCLEOTIDE SEQUENCE [LARGE SCALE GENOMIC DNA]</scope>
    <source>
        <strain evidence="3 4">RUG2-6</strain>
    </source>
</reference>
<proteinExistence type="inferred from homology"/>
<protein>
    <submittedName>
        <fullName evidence="3">Predicted amidohydrolase</fullName>
    </submittedName>
</protein>
<dbReference type="InterPro" id="IPR036526">
    <property type="entry name" value="C-N_Hydrolase_sf"/>
</dbReference>
<dbReference type="Proteomes" id="UP000185829">
    <property type="component" value="Unassembled WGS sequence"/>
</dbReference>
<dbReference type="InterPro" id="IPR003010">
    <property type="entry name" value="C-N_Hydrolase"/>
</dbReference>
<dbReference type="PROSITE" id="PS50263">
    <property type="entry name" value="CN_HYDROLASE"/>
    <property type="match status" value="1"/>
</dbReference>
<dbReference type="Pfam" id="PF00795">
    <property type="entry name" value="CN_hydrolase"/>
    <property type="match status" value="1"/>
</dbReference>
<accession>A0A9X8WL30</accession>
<gene>
    <name evidence="3" type="ORF">SAMN05878482_104157</name>
</gene>
<evidence type="ECO:0000313" key="3">
    <source>
        <dbReference type="EMBL" id="SIR53222.1"/>
    </source>
</evidence>
<dbReference type="SUPFAM" id="SSF56317">
    <property type="entry name" value="Carbon-nitrogen hydrolase"/>
    <property type="match status" value="1"/>
</dbReference>
<comment type="caution">
    <text evidence="3">The sequence shown here is derived from an EMBL/GenBank/DDBJ whole genome shotgun (WGS) entry which is preliminary data.</text>
</comment>
<feature type="domain" description="CN hydrolase" evidence="2">
    <location>
        <begin position="2"/>
        <end position="235"/>
    </location>
</feature>
<organism evidence="3 4">
    <name type="scientific">Peribacillus simplex</name>
    <dbReference type="NCBI Taxonomy" id="1478"/>
    <lineage>
        <taxon>Bacteria</taxon>
        <taxon>Bacillati</taxon>
        <taxon>Bacillota</taxon>
        <taxon>Bacilli</taxon>
        <taxon>Bacillales</taxon>
        <taxon>Bacillaceae</taxon>
        <taxon>Peribacillus</taxon>
    </lineage>
</organism>
<dbReference type="Gene3D" id="3.60.110.10">
    <property type="entry name" value="Carbon-nitrogen hydrolase"/>
    <property type="match status" value="1"/>
</dbReference>